<dbReference type="RefSeq" id="WP_090382794.1">
    <property type="nucleotide sequence ID" value="NZ_CP156749.1"/>
</dbReference>
<evidence type="ECO:0008006" key="3">
    <source>
        <dbReference type="Google" id="ProtNLM"/>
    </source>
</evidence>
<organism evidence="1 2">
    <name type="scientific">Pseudomonas anguilliseptica</name>
    <dbReference type="NCBI Taxonomy" id="53406"/>
    <lineage>
        <taxon>Bacteria</taxon>
        <taxon>Pseudomonadati</taxon>
        <taxon>Pseudomonadota</taxon>
        <taxon>Gammaproteobacteria</taxon>
        <taxon>Pseudomonadales</taxon>
        <taxon>Pseudomonadaceae</taxon>
        <taxon>Pseudomonas</taxon>
    </lineage>
</organism>
<reference evidence="2" key="1">
    <citation type="submission" date="2016-10" db="EMBL/GenBank/DDBJ databases">
        <authorList>
            <person name="Varghese N."/>
            <person name="Submissions S."/>
        </authorList>
    </citation>
    <scope>NUCLEOTIDE SEQUENCE [LARGE SCALE GENOMIC DNA]</scope>
    <source>
        <strain evidence="2">DSM 12111</strain>
    </source>
</reference>
<accession>A0A1H5BWG2</accession>
<name>A0A1H5BWG2_PSEAG</name>
<evidence type="ECO:0000313" key="2">
    <source>
        <dbReference type="Proteomes" id="UP000242849"/>
    </source>
</evidence>
<gene>
    <name evidence="1" type="ORF">SAMN05421553_2931</name>
</gene>
<dbReference type="AlphaFoldDB" id="A0A1H5BWG2"/>
<dbReference type="STRING" id="53406.SAMN05421553_2931"/>
<proteinExistence type="predicted"/>
<dbReference type="EMBL" id="FNSC01000001">
    <property type="protein sequence ID" value="SED58746.1"/>
    <property type="molecule type" value="Genomic_DNA"/>
</dbReference>
<keyword evidence="2" id="KW-1185">Reference proteome</keyword>
<evidence type="ECO:0000313" key="1">
    <source>
        <dbReference type="EMBL" id="SED58746.1"/>
    </source>
</evidence>
<dbReference type="Proteomes" id="UP000242849">
    <property type="component" value="Unassembled WGS sequence"/>
</dbReference>
<sequence>MDLHEAQLPGNWHKNSQEQCAAGYAAHLHLQSNGLYVGSSEPAGSFTWWDQGTWALQGPGKLAISTANDEVVTYTYSLSDGTLTFTDPAGCRFSYRRAP</sequence>
<dbReference type="OrthoDB" id="960444at2"/>
<protein>
    <recommendedName>
        <fullName evidence="3">Protease inhibitor Inh</fullName>
    </recommendedName>
</protein>